<keyword evidence="6" id="KW-0030">Aminoacyl-tRNA synthetase</keyword>
<keyword evidence="5" id="KW-0648">Protein biosynthesis</keyword>
<evidence type="ECO:0000259" key="7">
    <source>
        <dbReference type="PROSITE" id="PS50862"/>
    </source>
</evidence>
<dbReference type="InterPro" id="IPR047090">
    <property type="entry name" value="AspRS_core"/>
</dbReference>
<accession>A0A381SZN0</accession>
<dbReference type="InterPro" id="IPR047089">
    <property type="entry name" value="Asp-tRNA-ligase_1_N"/>
</dbReference>
<gene>
    <name evidence="8" type="ORF">METZ01_LOCUS61748</name>
</gene>
<keyword evidence="3" id="KW-0547">Nucleotide-binding</keyword>
<dbReference type="PANTHER" id="PTHR22594:SF5">
    <property type="entry name" value="ASPARTATE--TRNA LIGASE, MITOCHONDRIAL"/>
    <property type="match status" value="1"/>
</dbReference>
<dbReference type="EMBL" id="UINC01003744">
    <property type="protein sequence ID" value="SVA08894.1"/>
    <property type="molecule type" value="Genomic_DNA"/>
</dbReference>
<dbReference type="GO" id="GO:0005737">
    <property type="term" value="C:cytoplasm"/>
    <property type="evidence" value="ECO:0007669"/>
    <property type="project" value="InterPro"/>
</dbReference>
<dbReference type="Pfam" id="PF01336">
    <property type="entry name" value="tRNA_anti-codon"/>
    <property type="match status" value="1"/>
</dbReference>
<comment type="similarity">
    <text evidence="1">Belongs to the class-II aminoacyl-tRNA synthetase family. Type 1 subfamily.</text>
</comment>
<dbReference type="GO" id="GO:0004815">
    <property type="term" value="F:aspartate-tRNA ligase activity"/>
    <property type="evidence" value="ECO:0007669"/>
    <property type="project" value="TreeGrafter"/>
</dbReference>
<dbReference type="InterPro" id="IPR004365">
    <property type="entry name" value="NA-bd_OB_tRNA"/>
</dbReference>
<dbReference type="HAMAP" id="MF_00044">
    <property type="entry name" value="Asp_tRNA_synth_type1"/>
    <property type="match status" value="1"/>
</dbReference>
<dbReference type="InterPro" id="IPR006195">
    <property type="entry name" value="aa-tRNA-synth_II"/>
</dbReference>
<dbReference type="InterPro" id="IPR012340">
    <property type="entry name" value="NA-bd_OB-fold"/>
</dbReference>
<keyword evidence="4" id="KW-0067">ATP-binding</keyword>
<dbReference type="Gene3D" id="3.30.930.10">
    <property type="entry name" value="Bira Bifunctional Protein, Domain 2"/>
    <property type="match status" value="1"/>
</dbReference>
<sequence length="591" mass="66472">MFKRTHTCGDLTLKQVGEDVSLNGWVATSRDHGGLIFVDIRDRYGVTQLTFNEETYPEAFESAKRLSMEDVISVKGTVAARQENAVNKDLTTGEIEVSVTEIVVLNEAKPMPFMINDRESANEETRLTYRYLELRTEEMQKNMLLRHKTYQTVRNYLASQNFMEFETPILMRATPEGARDFLVPSRLHKGRFYALPQSPQQYKQILMVAGYDRYFQIVKCFRDEDFRADRQPEFTQIDVEMSFIDEEDIREVVEELVCAVFEDVLDLSLELPFPVISYQEAMETYGTDSPDIRFGLPLVDFIGFAGDSDFKALQSVETAKAIVVSNAEGYSRKVIDELNAFVKEFSSQEKKTPLGGLAWMKCNDGDLSGGVSKFFGEELRQKIMESLGMGEGDLLLAAGGERETILTTMGALRLEIAKRDGLASDDDFKPLWVRDYPLFGKDEDTGKWTFLHHPFTSPALEDMDKFDSDPGSAGSRAYDLVINGWEIAGGSIRNHDPAVQLKIFELLGISEKEAKDKFGFLLEGLTYGAPPHGGIAFGFDRFVMILAGAKQIRDVIAFPKTTSALSLMDGSPSEVPKEQLKELGIEIKKKS</sequence>
<dbReference type="SUPFAM" id="SSF50249">
    <property type="entry name" value="Nucleic acid-binding proteins"/>
    <property type="match status" value="1"/>
</dbReference>
<dbReference type="SUPFAM" id="SSF55681">
    <property type="entry name" value="Class II aaRS and biotin synthetases"/>
    <property type="match status" value="1"/>
</dbReference>
<evidence type="ECO:0000256" key="2">
    <source>
        <dbReference type="ARBA" id="ARBA00022598"/>
    </source>
</evidence>
<keyword evidence="2" id="KW-0436">Ligase</keyword>
<evidence type="ECO:0000256" key="5">
    <source>
        <dbReference type="ARBA" id="ARBA00022917"/>
    </source>
</evidence>
<feature type="domain" description="Aminoacyl-transfer RNA synthetases class-II family profile" evidence="7">
    <location>
        <begin position="151"/>
        <end position="559"/>
    </location>
</feature>
<evidence type="ECO:0000256" key="3">
    <source>
        <dbReference type="ARBA" id="ARBA00022741"/>
    </source>
</evidence>
<dbReference type="NCBIfam" id="TIGR00459">
    <property type="entry name" value="aspS_bact"/>
    <property type="match status" value="1"/>
</dbReference>
<evidence type="ECO:0000256" key="6">
    <source>
        <dbReference type="ARBA" id="ARBA00023146"/>
    </source>
</evidence>
<dbReference type="InterPro" id="IPR029351">
    <property type="entry name" value="GAD_dom"/>
</dbReference>
<dbReference type="InterPro" id="IPR004364">
    <property type="entry name" value="Aa-tRNA-synt_II"/>
</dbReference>
<dbReference type="InterPro" id="IPR045864">
    <property type="entry name" value="aa-tRNA-synth_II/BPL/LPL"/>
</dbReference>
<evidence type="ECO:0000256" key="4">
    <source>
        <dbReference type="ARBA" id="ARBA00022840"/>
    </source>
</evidence>
<dbReference type="CDD" id="cd00777">
    <property type="entry name" value="AspRS_core"/>
    <property type="match status" value="1"/>
</dbReference>
<dbReference type="Gene3D" id="2.40.50.140">
    <property type="entry name" value="Nucleic acid-binding proteins"/>
    <property type="match status" value="1"/>
</dbReference>
<dbReference type="PANTHER" id="PTHR22594">
    <property type="entry name" value="ASPARTYL/LYSYL-TRNA SYNTHETASE"/>
    <property type="match status" value="1"/>
</dbReference>
<evidence type="ECO:0000313" key="8">
    <source>
        <dbReference type="EMBL" id="SVA08894.1"/>
    </source>
</evidence>
<reference evidence="8" key="1">
    <citation type="submission" date="2018-05" db="EMBL/GenBank/DDBJ databases">
        <authorList>
            <person name="Lanie J.A."/>
            <person name="Ng W.-L."/>
            <person name="Kazmierczak K.M."/>
            <person name="Andrzejewski T.M."/>
            <person name="Davidsen T.M."/>
            <person name="Wayne K.J."/>
            <person name="Tettelin H."/>
            <person name="Glass J.I."/>
            <person name="Rusch D."/>
            <person name="Podicherti R."/>
            <person name="Tsui H.-C.T."/>
            <person name="Winkler M.E."/>
        </authorList>
    </citation>
    <scope>NUCLEOTIDE SEQUENCE</scope>
</reference>
<dbReference type="AlphaFoldDB" id="A0A381SZN0"/>
<dbReference type="SUPFAM" id="SSF55261">
    <property type="entry name" value="GAD domain-like"/>
    <property type="match status" value="1"/>
</dbReference>
<dbReference type="InterPro" id="IPR004115">
    <property type="entry name" value="GAD-like_sf"/>
</dbReference>
<dbReference type="GO" id="GO:0005524">
    <property type="term" value="F:ATP binding"/>
    <property type="evidence" value="ECO:0007669"/>
    <property type="project" value="UniProtKB-KW"/>
</dbReference>
<dbReference type="Gene3D" id="3.30.1360.30">
    <property type="entry name" value="GAD-like domain"/>
    <property type="match status" value="1"/>
</dbReference>
<organism evidence="8">
    <name type="scientific">marine metagenome</name>
    <dbReference type="NCBI Taxonomy" id="408172"/>
    <lineage>
        <taxon>unclassified sequences</taxon>
        <taxon>metagenomes</taxon>
        <taxon>ecological metagenomes</taxon>
    </lineage>
</organism>
<dbReference type="InterPro" id="IPR002312">
    <property type="entry name" value="Asp/Asn-tRNA-synth_IIb"/>
</dbReference>
<protein>
    <recommendedName>
        <fullName evidence="7">Aminoacyl-transfer RNA synthetases class-II family profile domain-containing protein</fullName>
    </recommendedName>
</protein>
<dbReference type="PROSITE" id="PS50862">
    <property type="entry name" value="AA_TRNA_LIGASE_II"/>
    <property type="match status" value="1"/>
</dbReference>
<dbReference type="Pfam" id="PF02938">
    <property type="entry name" value="GAD"/>
    <property type="match status" value="1"/>
</dbReference>
<dbReference type="Pfam" id="PF00152">
    <property type="entry name" value="tRNA-synt_2"/>
    <property type="match status" value="1"/>
</dbReference>
<dbReference type="NCBIfam" id="NF001750">
    <property type="entry name" value="PRK00476.1"/>
    <property type="match status" value="1"/>
</dbReference>
<evidence type="ECO:0000256" key="1">
    <source>
        <dbReference type="ARBA" id="ARBA00006303"/>
    </source>
</evidence>
<dbReference type="InterPro" id="IPR004524">
    <property type="entry name" value="Asp-tRNA-ligase_1"/>
</dbReference>
<name>A0A381SZN0_9ZZZZ</name>
<dbReference type="PRINTS" id="PR01042">
    <property type="entry name" value="TRNASYNTHASP"/>
</dbReference>
<dbReference type="GO" id="GO:0006422">
    <property type="term" value="P:aspartyl-tRNA aminoacylation"/>
    <property type="evidence" value="ECO:0007669"/>
    <property type="project" value="TreeGrafter"/>
</dbReference>
<dbReference type="GO" id="GO:0003676">
    <property type="term" value="F:nucleic acid binding"/>
    <property type="evidence" value="ECO:0007669"/>
    <property type="project" value="InterPro"/>
</dbReference>
<proteinExistence type="inferred from homology"/>
<dbReference type="CDD" id="cd04317">
    <property type="entry name" value="EcAspRS_like_N"/>
    <property type="match status" value="1"/>
</dbReference>